<organism evidence="12 13">
    <name type="scientific">Benzoatithermus flavus</name>
    <dbReference type="NCBI Taxonomy" id="3108223"/>
    <lineage>
        <taxon>Bacteria</taxon>
        <taxon>Pseudomonadati</taxon>
        <taxon>Pseudomonadota</taxon>
        <taxon>Alphaproteobacteria</taxon>
        <taxon>Geminicoccales</taxon>
        <taxon>Geminicoccaceae</taxon>
        <taxon>Benzoatithermus</taxon>
    </lineage>
</organism>
<dbReference type="PRINTS" id="PR00121">
    <property type="entry name" value="NAKATPASE"/>
</dbReference>
<keyword evidence="7" id="KW-1278">Translocase</keyword>
<dbReference type="InterPro" id="IPR023298">
    <property type="entry name" value="ATPase_P-typ_TM_dom_sf"/>
</dbReference>
<evidence type="ECO:0000256" key="4">
    <source>
        <dbReference type="ARBA" id="ARBA00022692"/>
    </source>
</evidence>
<gene>
    <name evidence="12" type="ORF">U1T56_06650</name>
</gene>
<feature type="transmembrane region" description="Helical" evidence="10">
    <location>
        <begin position="747"/>
        <end position="768"/>
    </location>
</feature>
<dbReference type="InterPro" id="IPR023299">
    <property type="entry name" value="ATPase_P-typ_cyto_dom_N"/>
</dbReference>
<dbReference type="NCBIfam" id="TIGR01494">
    <property type="entry name" value="ATPase_P-type"/>
    <property type="match status" value="2"/>
</dbReference>
<keyword evidence="5" id="KW-0547">Nucleotide-binding</keyword>
<dbReference type="Pfam" id="PF00690">
    <property type="entry name" value="Cation_ATPase_N"/>
    <property type="match status" value="1"/>
</dbReference>
<protein>
    <submittedName>
        <fullName evidence="12">Cation-transporting P-type ATPase</fullName>
    </submittedName>
</protein>
<dbReference type="InterPro" id="IPR036412">
    <property type="entry name" value="HAD-like_sf"/>
</dbReference>
<dbReference type="Pfam" id="PF00122">
    <property type="entry name" value="E1-E2_ATPase"/>
    <property type="match status" value="1"/>
</dbReference>
<feature type="transmembrane region" description="Helical" evidence="10">
    <location>
        <begin position="248"/>
        <end position="269"/>
    </location>
</feature>
<evidence type="ECO:0000256" key="9">
    <source>
        <dbReference type="ARBA" id="ARBA00023136"/>
    </source>
</evidence>
<dbReference type="PRINTS" id="PR00119">
    <property type="entry name" value="CATATPASE"/>
</dbReference>
<dbReference type="RefSeq" id="WP_418158676.1">
    <property type="nucleotide sequence ID" value="NZ_JBBLZC010000005.1"/>
</dbReference>
<evidence type="ECO:0000256" key="10">
    <source>
        <dbReference type="SAM" id="Phobius"/>
    </source>
</evidence>
<feature type="transmembrane region" description="Helical" evidence="10">
    <location>
        <begin position="82"/>
        <end position="102"/>
    </location>
</feature>
<feature type="transmembrane region" description="Helical" evidence="10">
    <location>
        <begin position="788"/>
        <end position="809"/>
    </location>
</feature>
<comment type="caution">
    <text evidence="12">The sequence shown here is derived from an EMBL/GenBank/DDBJ whole genome shotgun (WGS) entry which is preliminary data.</text>
</comment>
<comment type="similarity">
    <text evidence="2">Belongs to the cation transport ATPase (P-type) (TC 3.A.3) family. Type IIA subfamily.</text>
</comment>
<keyword evidence="6" id="KW-0067">ATP-binding</keyword>
<dbReference type="SUPFAM" id="SSF81665">
    <property type="entry name" value="Calcium ATPase, transmembrane domain M"/>
    <property type="match status" value="1"/>
</dbReference>
<feature type="domain" description="Cation-transporting P-type ATPase N-terminal" evidence="11">
    <location>
        <begin position="2"/>
        <end position="75"/>
    </location>
</feature>
<dbReference type="InterPro" id="IPR050510">
    <property type="entry name" value="Cation_transp_ATPase_P-type"/>
</dbReference>
<evidence type="ECO:0000256" key="5">
    <source>
        <dbReference type="ARBA" id="ARBA00022741"/>
    </source>
</evidence>
<keyword evidence="13" id="KW-1185">Reference proteome</keyword>
<feature type="transmembrane region" description="Helical" evidence="10">
    <location>
        <begin position="860"/>
        <end position="879"/>
    </location>
</feature>
<keyword evidence="4 10" id="KW-0812">Transmembrane</keyword>
<dbReference type="PANTHER" id="PTHR43294:SF21">
    <property type="entry name" value="CATION TRANSPORTING ATPASE"/>
    <property type="match status" value="1"/>
</dbReference>
<feature type="transmembrane region" description="Helical" evidence="10">
    <location>
        <begin position="703"/>
        <end position="723"/>
    </location>
</feature>
<keyword evidence="3" id="KW-1003">Cell membrane</keyword>
<dbReference type="InterPro" id="IPR001757">
    <property type="entry name" value="P_typ_ATPase"/>
</dbReference>
<evidence type="ECO:0000256" key="6">
    <source>
        <dbReference type="ARBA" id="ARBA00022840"/>
    </source>
</evidence>
<feature type="transmembrane region" description="Helical" evidence="10">
    <location>
        <begin position="829"/>
        <end position="848"/>
    </location>
</feature>
<dbReference type="InterPro" id="IPR059000">
    <property type="entry name" value="ATPase_P-type_domA"/>
</dbReference>
<evidence type="ECO:0000259" key="11">
    <source>
        <dbReference type="SMART" id="SM00831"/>
    </source>
</evidence>
<dbReference type="InterPro" id="IPR004014">
    <property type="entry name" value="ATPase_P-typ_cation-transptr_N"/>
</dbReference>
<dbReference type="InterPro" id="IPR006068">
    <property type="entry name" value="ATPase_P-typ_cation-transptr_C"/>
</dbReference>
<name>A0ABU8XNP4_9PROT</name>
<dbReference type="Gene3D" id="3.40.1110.10">
    <property type="entry name" value="Calcium-transporting ATPase, cytoplasmic domain N"/>
    <property type="match status" value="1"/>
</dbReference>
<dbReference type="PROSITE" id="PS00154">
    <property type="entry name" value="ATPASE_E1_E2"/>
    <property type="match status" value="1"/>
</dbReference>
<dbReference type="Gene3D" id="2.70.150.10">
    <property type="entry name" value="Calcium-transporting ATPase, cytoplasmic transduction domain A"/>
    <property type="match status" value="1"/>
</dbReference>
<proteinExistence type="inferred from homology"/>
<evidence type="ECO:0000256" key="2">
    <source>
        <dbReference type="ARBA" id="ARBA00005675"/>
    </source>
</evidence>
<dbReference type="SMART" id="SM00831">
    <property type="entry name" value="Cation_ATPase_N"/>
    <property type="match status" value="1"/>
</dbReference>
<evidence type="ECO:0000313" key="12">
    <source>
        <dbReference type="EMBL" id="MEK0082822.1"/>
    </source>
</evidence>
<keyword evidence="9 10" id="KW-0472">Membrane</keyword>
<dbReference type="EMBL" id="JBBLZC010000005">
    <property type="protein sequence ID" value="MEK0082822.1"/>
    <property type="molecule type" value="Genomic_DNA"/>
</dbReference>
<evidence type="ECO:0000313" key="13">
    <source>
        <dbReference type="Proteomes" id="UP001375743"/>
    </source>
</evidence>
<dbReference type="Proteomes" id="UP001375743">
    <property type="component" value="Unassembled WGS sequence"/>
</dbReference>
<keyword evidence="8 10" id="KW-1133">Transmembrane helix</keyword>
<evidence type="ECO:0000256" key="3">
    <source>
        <dbReference type="ARBA" id="ARBA00022475"/>
    </source>
</evidence>
<dbReference type="Pfam" id="PF00689">
    <property type="entry name" value="Cation_ATPase_C"/>
    <property type="match status" value="1"/>
</dbReference>
<dbReference type="InterPro" id="IPR044492">
    <property type="entry name" value="P_typ_ATPase_HD_dom"/>
</dbReference>
<dbReference type="SFLD" id="SFLDF00027">
    <property type="entry name" value="p-type_atpase"/>
    <property type="match status" value="1"/>
</dbReference>
<accession>A0ABU8XNP4</accession>
<dbReference type="InterPro" id="IPR023214">
    <property type="entry name" value="HAD_sf"/>
</dbReference>
<evidence type="ECO:0000256" key="8">
    <source>
        <dbReference type="ARBA" id="ARBA00022989"/>
    </source>
</evidence>
<feature type="transmembrane region" description="Helical" evidence="10">
    <location>
        <begin position="58"/>
        <end position="76"/>
    </location>
</feature>
<dbReference type="InterPro" id="IPR008250">
    <property type="entry name" value="ATPase_P-typ_transduc_dom_A_sf"/>
</dbReference>
<evidence type="ECO:0000256" key="1">
    <source>
        <dbReference type="ARBA" id="ARBA00004651"/>
    </source>
</evidence>
<dbReference type="SFLD" id="SFLDS00003">
    <property type="entry name" value="Haloacid_Dehalogenase"/>
    <property type="match status" value="1"/>
</dbReference>
<evidence type="ECO:0000256" key="7">
    <source>
        <dbReference type="ARBA" id="ARBA00022967"/>
    </source>
</evidence>
<reference evidence="12 13" key="1">
    <citation type="submission" date="2024-01" db="EMBL/GenBank/DDBJ databases">
        <title>Multi-omics insights into the function and evolution of sodium benzoate biodegradation pathways in Benzoatithermus flavus gen. nov., sp. nov. from hot spring.</title>
        <authorList>
            <person name="Hu C.-J."/>
            <person name="Li W.-J."/>
        </authorList>
    </citation>
    <scope>NUCLEOTIDE SEQUENCE [LARGE SCALE GENOMIC DNA]</scope>
    <source>
        <strain evidence="12 13">SYSU G07066</strain>
    </source>
</reference>
<comment type="subcellular location">
    <subcellularLocation>
        <location evidence="1">Cell membrane</location>
        <topology evidence="1">Multi-pass membrane protein</topology>
    </subcellularLocation>
</comment>
<dbReference type="Gene3D" id="1.20.1110.10">
    <property type="entry name" value="Calcium-transporting ATPase, transmembrane domain"/>
    <property type="match status" value="1"/>
</dbReference>
<dbReference type="Pfam" id="PF13246">
    <property type="entry name" value="Cation_ATPase"/>
    <property type="match status" value="1"/>
</dbReference>
<dbReference type="SFLD" id="SFLDG00002">
    <property type="entry name" value="C1.7:_P-type_atpase_like"/>
    <property type="match status" value="1"/>
</dbReference>
<dbReference type="PANTHER" id="PTHR43294">
    <property type="entry name" value="SODIUM/POTASSIUM-TRANSPORTING ATPASE SUBUNIT ALPHA"/>
    <property type="match status" value="1"/>
</dbReference>
<dbReference type="Gene3D" id="3.40.50.1000">
    <property type="entry name" value="HAD superfamily/HAD-like"/>
    <property type="match status" value="1"/>
</dbReference>
<dbReference type="SUPFAM" id="SSF56784">
    <property type="entry name" value="HAD-like"/>
    <property type="match status" value="1"/>
</dbReference>
<feature type="transmembrane region" description="Helical" evidence="10">
    <location>
        <begin position="674"/>
        <end position="697"/>
    </location>
</feature>
<dbReference type="InterPro" id="IPR018303">
    <property type="entry name" value="ATPase_P-typ_P_site"/>
</dbReference>
<dbReference type="SUPFAM" id="SSF81660">
    <property type="entry name" value="Metal cation-transporting ATPase, ATP-binding domain N"/>
    <property type="match status" value="1"/>
</dbReference>
<feature type="transmembrane region" description="Helical" evidence="10">
    <location>
        <begin position="275"/>
        <end position="299"/>
    </location>
</feature>
<sequence>MNVTSASAEEVLDQLGSRPQGLDPAEARSRLARVGRNEVERVTGVPLWRRFVGSFTHFFALLLWLAAGMAAAAEIADPGEGMLTLALAIVAVVLVNGLFAFWQDYRAERMLAALEHLLPQCTRVRRGGQVLEIPVAEVVPGDVLLLAEGDAVPADCRLLQSFGLRVNAATVTGESLPQGKSAAPVAEEDVLHSPNVLLAGTEVVSGEGEAVVFATGPRTEFGRLAHLAQTGGGGRSPFLEEIARVSRVIAVIATGLGASFFLIGLSVGLDLFGAAIFGIGIIVANVPEGLLPTVSLALAMGAQRMAQRRVLIRHLPAVETLGAATVVCTDKTGTLTENRMTLQAVWLARNRTAGPPEQLLRPELPTDRRLLAVARWCQSLKPKAGGGWLGDPMEVALVEAAQRLVPDMPEPALLGEVPFDAQRRRMSVLRAEPDGPWLYLKGAPEVVLAAATRIATTTGDAPLDETARRAVEEAASGLAERGLRVLAMAARPLGKHDCDTADETELVLLGLVGLHDPPRLGVAEAVAAARAAGVRVIMTTGDHPRTALAVAREIGLVTDERSVLVTGERLHRMSEAQLRLVLSAQEIVFARLAAEQKLRLVRALRTMGEVVAMTGDGVNDAPALRAADIGIAMGRSGSDVAREAADVVLVEDNFADIVAGIEEGRAVFANVRKFMTYILTSNIPELVPYLAFVLFGIPLPLTIVQILAVDLGTDILPALALGAERPDPDVMRRPPRPRSQRLLSRGLLLRAYAFLGLFEAAAAMLAYFVVLRTGGWRWGEALGPHDPLYLEATTATLCAIVVTQVVNLFVCRSEERSAFTPPPARNPWLLFGLAAEIGLIALIVYTPWGNVLFGTAPLPPAAWLPSLPIALAMLVADELRKAWRRRRRTTEADRGHRQVAASSPG</sequence>
<dbReference type="SUPFAM" id="SSF81653">
    <property type="entry name" value="Calcium ATPase, transduction domain A"/>
    <property type="match status" value="1"/>
</dbReference>